<keyword evidence="2" id="KW-1185">Reference proteome</keyword>
<protein>
    <submittedName>
        <fullName evidence="1">Uncharacterized protein</fullName>
    </submittedName>
</protein>
<dbReference type="Proteomes" id="UP000291084">
    <property type="component" value="Chromosome 8"/>
</dbReference>
<organism evidence="1 2">
    <name type="scientific">Vigna angularis var. angularis</name>
    <dbReference type="NCBI Taxonomy" id="157739"/>
    <lineage>
        <taxon>Eukaryota</taxon>
        <taxon>Viridiplantae</taxon>
        <taxon>Streptophyta</taxon>
        <taxon>Embryophyta</taxon>
        <taxon>Tracheophyta</taxon>
        <taxon>Spermatophyta</taxon>
        <taxon>Magnoliopsida</taxon>
        <taxon>eudicotyledons</taxon>
        <taxon>Gunneridae</taxon>
        <taxon>Pentapetalae</taxon>
        <taxon>rosids</taxon>
        <taxon>fabids</taxon>
        <taxon>Fabales</taxon>
        <taxon>Fabaceae</taxon>
        <taxon>Papilionoideae</taxon>
        <taxon>50 kb inversion clade</taxon>
        <taxon>NPAAA clade</taxon>
        <taxon>indigoferoid/millettioid clade</taxon>
        <taxon>Phaseoleae</taxon>
        <taxon>Vigna</taxon>
    </lineage>
</organism>
<evidence type="ECO:0000313" key="1">
    <source>
        <dbReference type="EMBL" id="BAT95589.1"/>
    </source>
</evidence>
<sequence>KHCSMQGKVAVVDHVKDKDKFGKDLHLLWHAEVLIGGSRSGIRVLVHLSMPLFATFLHSAFLTRYRCSCSRCIDGVKFLRIDFERFS</sequence>
<name>A0A0S3SRY6_PHAAN</name>
<accession>A0A0S3SRY6</accession>
<dbReference type="EMBL" id="AP015041">
    <property type="protein sequence ID" value="BAT95589.1"/>
    <property type="molecule type" value="Genomic_DNA"/>
</dbReference>
<gene>
    <name evidence="1" type="primary">Vigan.08G234300</name>
    <name evidence="1" type="ORF">VIGAN_08234300</name>
</gene>
<proteinExistence type="predicted"/>
<dbReference type="AlphaFoldDB" id="A0A0S3SRY6"/>
<feature type="non-terminal residue" evidence="1">
    <location>
        <position position="1"/>
    </location>
</feature>
<evidence type="ECO:0000313" key="2">
    <source>
        <dbReference type="Proteomes" id="UP000291084"/>
    </source>
</evidence>
<reference evidence="1 2" key="1">
    <citation type="journal article" date="2015" name="Sci. Rep.">
        <title>The power of single molecule real-time sequencing technology in the de novo assembly of a eukaryotic genome.</title>
        <authorList>
            <person name="Sakai H."/>
            <person name="Naito K."/>
            <person name="Ogiso-Tanaka E."/>
            <person name="Takahashi Y."/>
            <person name="Iseki K."/>
            <person name="Muto C."/>
            <person name="Satou K."/>
            <person name="Teruya K."/>
            <person name="Shiroma A."/>
            <person name="Shimoji M."/>
            <person name="Hirano T."/>
            <person name="Itoh T."/>
            <person name="Kaga A."/>
            <person name="Tomooka N."/>
        </authorList>
    </citation>
    <scope>NUCLEOTIDE SEQUENCE [LARGE SCALE GENOMIC DNA]</scope>
    <source>
        <strain evidence="2">cv. Shumari</strain>
    </source>
</reference>